<dbReference type="EMBL" id="JADYXP020000021">
    <property type="protein sequence ID" value="KAL0103371.1"/>
    <property type="molecule type" value="Genomic_DNA"/>
</dbReference>
<protein>
    <submittedName>
        <fullName evidence="1">Uncharacterized protein</fullName>
    </submittedName>
</protein>
<dbReference type="AlphaFoldDB" id="A0AAW2EI05"/>
<evidence type="ECO:0000313" key="2">
    <source>
        <dbReference type="Proteomes" id="UP001430953"/>
    </source>
</evidence>
<sequence length="126" mass="13859">MALGGVCTYRAVGAITETNQERSHQRRLAFTPGRVDTRLRGERWLRGGWNCAGGTCLAAKKAARSRERLTYTRGGHWVDVIPGGIIQLSLLASRLIVNRETDLSYEIYVSSNKDSLFYGGVISKAG</sequence>
<name>A0AAW2EI05_9HYME</name>
<reference evidence="1 2" key="1">
    <citation type="submission" date="2023-03" db="EMBL/GenBank/DDBJ databases">
        <title>High recombination rates correlate with genetic variation in Cardiocondyla obscurior ants.</title>
        <authorList>
            <person name="Errbii M."/>
        </authorList>
    </citation>
    <scope>NUCLEOTIDE SEQUENCE [LARGE SCALE GENOMIC DNA]</scope>
    <source>
        <strain evidence="1">Alpha-2009</strain>
        <tissue evidence="1">Whole body</tissue>
    </source>
</reference>
<evidence type="ECO:0000313" key="1">
    <source>
        <dbReference type="EMBL" id="KAL0103371.1"/>
    </source>
</evidence>
<keyword evidence="2" id="KW-1185">Reference proteome</keyword>
<organism evidence="1 2">
    <name type="scientific">Cardiocondyla obscurior</name>
    <dbReference type="NCBI Taxonomy" id="286306"/>
    <lineage>
        <taxon>Eukaryota</taxon>
        <taxon>Metazoa</taxon>
        <taxon>Ecdysozoa</taxon>
        <taxon>Arthropoda</taxon>
        <taxon>Hexapoda</taxon>
        <taxon>Insecta</taxon>
        <taxon>Pterygota</taxon>
        <taxon>Neoptera</taxon>
        <taxon>Endopterygota</taxon>
        <taxon>Hymenoptera</taxon>
        <taxon>Apocrita</taxon>
        <taxon>Aculeata</taxon>
        <taxon>Formicoidea</taxon>
        <taxon>Formicidae</taxon>
        <taxon>Myrmicinae</taxon>
        <taxon>Cardiocondyla</taxon>
    </lineage>
</organism>
<dbReference type="Proteomes" id="UP001430953">
    <property type="component" value="Unassembled WGS sequence"/>
</dbReference>
<accession>A0AAW2EI05</accession>
<comment type="caution">
    <text evidence="1">The sequence shown here is derived from an EMBL/GenBank/DDBJ whole genome shotgun (WGS) entry which is preliminary data.</text>
</comment>
<gene>
    <name evidence="1" type="ORF">PUN28_017556</name>
</gene>
<proteinExistence type="predicted"/>